<feature type="coiled-coil region" evidence="1">
    <location>
        <begin position="134"/>
        <end position="168"/>
    </location>
</feature>
<dbReference type="EMBL" id="VIAR01000015">
    <property type="protein sequence ID" value="TQD34031.1"/>
    <property type="molecule type" value="Genomic_DNA"/>
</dbReference>
<keyword evidence="1" id="KW-0175">Coiled coil</keyword>
<evidence type="ECO:0000256" key="1">
    <source>
        <dbReference type="SAM" id="Coils"/>
    </source>
</evidence>
<sequence>MENKEQLRNEARRLLNCEDFDTCFEVLDIYQNFLFELIMDHPNHNVDSQAESDAKIMLQMIFTKISHLRKNLEGVEYRKDDAFLNRVIDPTIISSLIRNLYETVAIFNLIFIYPDKKEKRTILYNLWVISGLKYRKRFEEAAKLNQSIEKLEAEKKIIEDLKEEIFNTDLFKSLDDKNQKKIITKIRKKDYKIKIDADNVEFLNWQDLTSTLGFTTKMFDNIYNHFSLHTHPTNVAVFQFQGMFGNDKPFLELTYTSLREAIILISIFIADYIKLFPARMEDFERLDLMQQIAINFQNRMARGDNYSINDCLESLE</sequence>
<evidence type="ECO:0000313" key="2">
    <source>
        <dbReference type="EMBL" id="TQD34031.1"/>
    </source>
</evidence>
<dbReference type="InterPro" id="IPR043733">
    <property type="entry name" value="DUF5677"/>
</dbReference>
<dbReference type="Proteomes" id="UP000317169">
    <property type="component" value="Unassembled WGS sequence"/>
</dbReference>
<dbReference type="Pfam" id="PF18928">
    <property type="entry name" value="DUF5677"/>
    <property type="match status" value="1"/>
</dbReference>
<organism evidence="2 3">
    <name type="scientific">Haloflavibacter putidus</name>
    <dbReference type="NCBI Taxonomy" id="2576776"/>
    <lineage>
        <taxon>Bacteria</taxon>
        <taxon>Pseudomonadati</taxon>
        <taxon>Bacteroidota</taxon>
        <taxon>Flavobacteriia</taxon>
        <taxon>Flavobacteriales</taxon>
        <taxon>Flavobacteriaceae</taxon>
        <taxon>Haloflavibacter</taxon>
    </lineage>
</organism>
<accession>A0A507ZBF3</accession>
<reference evidence="2 3" key="1">
    <citation type="submission" date="2019-06" db="EMBL/GenBank/DDBJ databases">
        <title>Flavibacter putida gen. nov., sp. nov., a novel marine bacterium of the family Flavobacteriaceae isolated from coastal seawater.</title>
        <authorList>
            <person name="Feng X."/>
        </authorList>
    </citation>
    <scope>NUCLEOTIDE SEQUENCE [LARGE SCALE GENOMIC DNA]</scope>
    <source>
        <strain evidence="2 3">PLHSN227</strain>
    </source>
</reference>
<keyword evidence="3" id="KW-1185">Reference proteome</keyword>
<dbReference type="AlphaFoldDB" id="A0A507ZBF3"/>
<gene>
    <name evidence="2" type="ORF">FKR84_12485</name>
</gene>
<dbReference type="RefSeq" id="WP_141422652.1">
    <property type="nucleotide sequence ID" value="NZ_VIAR01000015.1"/>
</dbReference>
<comment type="caution">
    <text evidence="2">The sequence shown here is derived from an EMBL/GenBank/DDBJ whole genome shotgun (WGS) entry which is preliminary data.</text>
</comment>
<dbReference type="OrthoDB" id="1440138at2"/>
<evidence type="ECO:0000313" key="3">
    <source>
        <dbReference type="Proteomes" id="UP000317169"/>
    </source>
</evidence>
<proteinExistence type="predicted"/>
<name>A0A507ZBF3_9FLAO</name>
<protein>
    <submittedName>
        <fullName evidence="2">Uncharacterized protein</fullName>
    </submittedName>
</protein>